<sequence length="1370" mass="157017">MEVPTYTSEVVHPTADVSEPDSSSDNACDWVIPEYTSTPFMPASTQTEDVDSPDMSTGPLRRKHHVLPGERQAILARQNKKFEANIARNVATLTEDTISDVGQMDDSTQPSSTIEINNTVDDDDEGVIFGEDNDENEGYLFADEDTNEDFDIDGTQDQSVVTNVPDPYDKVYSNIPEETHMLKHVPDCGYCTAKKFEYEPPGFCCRSGKVELAPLETPPHLRRLWDSADSDAKHFRDNIRFFNGHFSFTSLYCCLDSMTTNMRDSGIYTFRAQGMMYHNIKSFGSECGAEHKHLELYFYDDDPSLEHRYRKCREDQIQKDQEVIKQIVGILRGNPYSEHLRSMGHVENLADYHIALNLDQTLNQKTYNTPLTSEVVAVWIEGSERRGQFSKSVMLHGKDRSSHGIRSYHGCYDALSYPLFFPRGELGWHANIPKVGVSMDEVDAYRATHRASNANDEDAEPPTHLCVSVRDYYCYKFQIRPGVFNPILHGKRLFQQFAVDTYIKIESSRLDFIRKNQDRLRADLYQGLVDSMLDGDVRGEKVGKRTVLSSSFIGGPRDMRRRYMDAMALVRKFGKPDIFLTMTCNPNWDEIRRELLPGQTPQDRPDLVVRVFHAKLQELKHRLTKQDILGKVRAYVYVVEFQKRGLPHAHFLLIMQRKYKLTCPEQRRDDGRKAIVRGCELDNRWVVPYNPYLLRLFNCHINVEACGSIKAVKYLFKYIYKGHDRASVVMTDASKENDDVDEIQQYRDARWVTPPEALWRIYGFELSQNSPSVMQLQLHLPNMHMVTFHERQMVERVVNRPGADRSMITAYFEANKLYEEARGILYRDFPEWYTWKQGKVWQRRKRNTGGQVGRIVSALPSEGERFYLRLLLNHVTGATSYVDLRTVDGDTLPSFREAAQRRGLLEADNTIDECLNEAALYQMPSALRRLFATILVYCEPNDVAELWQRHLDTMSEDYHRITQSKTHLQQMVLIDIRNMLQSMGKDIKTFPLPAIIDRYDDSQVATATSGVAASIMPGGRTAHSHFKIPLTIDDGAICTFTKQSGTSKLLQKASLIIWDEASMAKRQSIEALDNSMRDIMGRPGLPFGGKTIVFGGDFRQVLPVVRKGSRAQIVAASLWSSYLWESMCHLKLVRNMRAKSDPWFAEYLLRVGGGTEEVNNDGDVRLPDEVCVPYTGDDHDLDRLIDDIYPSLNENMSNTSYITSRAILTTRNDWVDMINMRMIDRFQREQMMYHSFDTAMDDPNNYYPSEFLNTLSPNGLPPHVLKLKIGCPIMLLRNIDPANGLCNGTRLHAGMRVFLPRIPLCPSDDEMFPFHFKRKQFPVRLSFAMTVNKSQGQTIPNVAVYLPEPVFSHGQLYVALSRATTRLNVK</sequence>
<dbReference type="PANTHER" id="PTHR10492:SF92">
    <property type="entry name" value="ATP-DEPENDENT DNA HELICASE"/>
    <property type="match status" value="1"/>
</dbReference>
<gene>
    <name evidence="6" type="ORF">ZEAMMB73_Zm00001d032581</name>
</gene>
<dbReference type="FunFam" id="3.40.50.300:FF:002884">
    <property type="entry name" value="ATP-dependent DNA helicase"/>
    <property type="match status" value="1"/>
</dbReference>
<dbReference type="InParanoid" id="A0A1D6KRV8"/>
<keyword evidence="1" id="KW-0227">DNA damage</keyword>
<dbReference type="InterPro" id="IPR049163">
    <property type="entry name" value="Pif1-like_2B_dom"/>
</dbReference>
<dbReference type="Pfam" id="PF21530">
    <property type="entry name" value="Pif1_2B_dom"/>
    <property type="match status" value="1"/>
</dbReference>
<proteinExistence type="inferred from homology"/>
<keyword evidence="1" id="KW-0233">DNA recombination</keyword>
<accession>A0A1D6KRV8</accession>
<organism evidence="6">
    <name type="scientific">Zea mays</name>
    <name type="common">Maize</name>
    <dbReference type="NCBI Taxonomy" id="4577"/>
    <lineage>
        <taxon>Eukaryota</taxon>
        <taxon>Viridiplantae</taxon>
        <taxon>Streptophyta</taxon>
        <taxon>Embryophyta</taxon>
        <taxon>Tracheophyta</taxon>
        <taxon>Spermatophyta</taxon>
        <taxon>Magnoliopsida</taxon>
        <taxon>Liliopsida</taxon>
        <taxon>Poales</taxon>
        <taxon>Poaceae</taxon>
        <taxon>PACMAD clade</taxon>
        <taxon>Panicoideae</taxon>
        <taxon>Andropogonodae</taxon>
        <taxon>Andropogoneae</taxon>
        <taxon>Tripsacinae</taxon>
        <taxon>Zea</taxon>
    </lineage>
</organism>
<comment type="cofactor">
    <cofactor evidence="1">
        <name>Mg(2+)</name>
        <dbReference type="ChEBI" id="CHEBI:18420"/>
    </cofactor>
</comment>
<feature type="region of interest" description="Disordered" evidence="2">
    <location>
        <begin position="39"/>
        <end position="62"/>
    </location>
</feature>
<reference evidence="6" key="1">
    <citation type="submission" date="2015-12" db="EMBL/GenBank/DDBJ databases">
        <title>Update maize B73 reference genome by single molecule sequencing technologies.</title>
        <authorList>
            <consortium name="Maize Genome Sequencing Project"/>
            <person name="Ware D."/>
        </authorList>
    </citation>
    <scope>NUCLEOTIDE SEQUENCE [LARGE SCALE GENOMIC DNA]</scope>
    <source>
        <tissue evidence="6">Seedling</tissue>
    </source>
</reference>
<keyword evidence="1" id="KW-0378">Hydrolase</keyword>
<keyword evidence="1" id="KW-0547">Nucleotide-binding</keyword>
<protein>
    <recommendedName>
        <fullName evidence="1">ATP-dependent DNA helicase</fullName>
        <ecNumber evidence="1">5.6.2.3</ecNumber>
    </recommendedName>
</protein>
<dbReference type="GO" id="GO:0006281">
    <property type="term" value="P:DNA repair"/>
    <property type="evidence" value="ECO:0007669"/>
    <property type="project" value="UniProtKB-KW"/>
</dbReference>
<dbReference type="Pfam" id="PF05970">
    <property type="entry name" value="PIF1"/>
    <property type="match status" value="1"/>
</dbReference>
<dbReference type="GO" id="GO:0043139">
    <property type="term" value="F:5'-3' DNA helicase activity"/>
    <property type="evidence" value="ECO:0007669"/>
    <property type="project" value="UniProtKB-EC"/>
</dbReference>
<dbReference type="InterPro" id="IPR027417">
    <property type="entry name" value="P-loop_NTPase"/>
</dbReference>
<feature type="domain" description="DNA helicase Pif1-like DEAD-box helicase" evidence="3">
    <location>
        <begin position="998"/>
        <end position="1157"/>
    </location>
</feature>
<comment type="similarity">
    <text evidence="1">Belongs to the helicase family.</text>
</comment>
<dbReference type="InterPro" id="IPR010285">
    <property type="entry name" value="DNA_helicase_pif1-like_DEAD"/>
</dbReference>
<dbReference type="GO" id="GO:0006310">
    <property type="term" value="P:DNA recombination"/>
    <property type="evidence" value="ECO:0007669"/>
    <property type="project" value="UniProtKB-KW"/>
</dbReference>
<dbReference type="CDD" id="cd18809">
    <property type="entry name" value="SF1_C_RecD"/>
    <property type="match status" value="1"/>
</dbReference>
<dbReference type="GO" id="GO:0016787">
    <property type="term" value="F:hydrolase activity"/>
    <property type="evidence" value="ECO:0007669"/>
    <property type="project" value="UniProtKB-KW"/>
</dbReference>
<dbReference type="InterPro" id="IPR025476">
    <property type="entry name" value="Helitron_helicase-like"/>
</dbReference>
<dbReference type="EC" id="5.6.2.3" evidence="1"/>
<feature type="non-terminal residue" evidence="6">
    <location>
        <position position="1370"/>
    </location>
</feature>
<keyword evidence="1" id="KW-0347">Helicase</keyword>
<evidence type="ECO:0000256" key="1">
    <source>
        <dbReference type="RuleBase" id="RU363044"/>
    </source>
</evidence>
<dbReference type="PANTHER" id="PTHR10492">
    <property type="match status" value="1"/>
</dbReference>
<dbReference type="Gene3D" id="3.40.50.300">
    <property type="entry name" value="P-loop containing nucleotide triphosphate hydrolases"/>
    <property type="match status" value="2"/>
</dbReference>
<keyword evidence="1" id="KW-0067">ATP-binding</keyword>
<keyword evidence="1" id="KW-0234">DNA repair</keyword>
<evidence type="ECO:0000259" key="5">
    <source>
        <dbReference type="Pfam" id="PF21530"/>
    </source>
</evidence>
<feature type="domain" description="Helitron helicase-like" evidence="4">
    <location>
        <begin position="472"/>
        <end position="653"/>
    </location>
</feature>
<name>A0A1D6KRV8_MAIZE</name>
<dbReference type="EMBL" id="CM007647">
    <property type="protein sequence ID" value="ONM05434.1"/>
    <property type="molecule type" value="Genomic_DNA"/>
</dbReference>
<feature type="domain" description="DNA helicase Pif1-like 2B" evidence="5">
    <location>
        <begin position="1250"/>
        <end position="1291"/>
    </location>
</feature>
<dbReference type="GO" id="GO:0005524">
    <property type="term" value="F:ATP binding"/>
    <property type="evidence" value="ECO:0007669"/>
    <property type="project" value="UniProtKB-KW"/>
</dbReference>
<evidence type="ECO:0000259" key="4">
    <source>
        <dbReference type="Pfam" id="PF14214"/>
    </source>
</evidence>
<dbReference type="SUPFAM" id="SSF52540">
    <property type="entry name" value="P-loop containing nucleoside triphosphate hydrolases"/>
    <property type="match status" value="1"/>
</dbReference>
<dbReference type="Pfam" id="PF14214">
    <property type="entry name" value="Helitron_like_N"/>
    <property type="match status" value="1"/>
</dbReference>
<evidence type="ECO:0000259" key="3">
    <source>
        <dbReference type="Pfam" id="PF05970"/>
    </source>
</evidence>
<dbReference type="GO" id="GO:0000723">
    <property type="term" value="P:telomere maintenance"/>
    <property type="evidence" value="ECO:0007669"/>
    <property type="project" value="InterPro"/>
</dbReference>
<feature type="region of interest" description="Disordered" evidence="2">
    <location>
        <begin position="101"/>
        <end position="126"/>
    </location>
</feature>
<evidence type="ECO:0000256" key="2">
    <source>
        <dbReference type="SAM" id="MobiDB-lite"/>
    </source>
</evidence>
<evidence type="ECO:0000313" key="6">
    <source>
        <dbReference type="EMBL" id="ONM05434.1"/>
    </source>
</evidence>
<feature type="compositionally biased region" description="Polar residues" evidence="2">
    <location>
        <begin position="105"/>
        <end position="119"/>
    </location>
</feature>
<comment type="catalytic activity">
    <reaction evidence="1">
        <text>ATP + H2O = ADP + phosphate + H(+)</text>
        <dbReference type="Rhea" id="RHEA:13065"/>
        <dbReference type="ChEBI" id="CHEBI:15377"/>
        <dbReference type="ChEBI" id="CHEBI:15378"/>
        <dbReference type="ChEBI" id="CHEBI:30616"/>
        <dbReference type="ChEBI" id="CHEBI:43474"/>
        <dbReference type="ChEBI" id="CHEBI:456216"/>
        <dbReference type="EC" id="5.6.2.3"/>
    </reaction>
</comment>
<feature type="region of interest" description="Disordered" evidence="2">
    <location>
        <begin position="1"/>
        <end position="25"/>
    </location>
</feature>
<dbReference type="OMA" id="KFERESM"/>